<dbReference type="GO" id="GO:0015628">
    <property type="term" value="P:protein secretion by the type II secretion system"/>
    <property type="evidence" value="ECO:0007669"/>
    <property type="project" value="InterPro"/>
</dbReference>
<protein>
    <recommendedName>
        <fullName evidence="4">Type II secretion system protein GspG C-terminal domain-containing protein</fullName>
    </recommendedName>
</protein>
<organism evidence="3">
    <name type="scientific">marine sediment metagenome</name>
    <dbReference type="NCBI Taxonomy" id="412755"/>
    <lineage>
        <taxon>unclassified sequences</taxon>
        <taxon>metagenomes</taxon>
        <taxon>ecological metagenomes</taxon>
    </lineage>
</organism>
<keyword evidence="2" id="KW-0472">Membrane</keyword>
<dbReference type="EMBL" id="LAZR01012831">
    <property type="protein sequence ID" value="KKM24883.1"/>
    <property type="molecule type" value="Genomic_DNA"/>
</dbReference>
<accession>A0A0F9KRX0</accession>
<gene>
    <name evidence="3" type="ORF">LCGC14_1600650</name>
</gene>
<feature type="transmembrane region" description="Helical" evidence="2">
    <location>
        <begin position="12"/>
        <end position="35"/>
    </location>
</feature>
<dbReference type="PANTHER" id="PTHR30093">
    <property type="entry name" value="GENERAL SECRETION PATHWAY PROTEIN G"/>
    <property type="match status" value="1"/>
</dbReference>
<dbReference type="GO" id="GO:0015627">
    <property type="term" value="C:type II protein secretion system complex"/>
    <property type="evidence" value="ECO:0007669"/>
    <property type="project" value="InterPro"/>
</dbReference>
<dbReference type="InterPro" id="IPR012902">
    <property type="entry name" value="N_methyl_site"/>
</dbReference>
<evidence type="ECO:0000313" key="3">
    <source>
        <dbReference type="EMBL" id="KKM24883.1"/>
    </source>
</evidence>
<dbReference type="PANTHER" id="PTHR30093:SF2">
    <property type="entry name" value="TYPE II SECRETION SYSTEM PROTEIN H"/>
    <property type="match status" value="1"/>
</dbReference>
<dbReference type="PROSITE" id="PS00409">
    <property type="entry name" value="PROKAR_NTER_METHYL"/>
    <property type="match status" value="1"/>
</dbReference>
<name>A0A0F9KRX0_9ZZZZ</name>
<keyword evidence="2" id="KW-1133">Transmembrane helix</keyword>
<dbReference type="InterPro" id="IPR045584">
    <property type="entry name" value="Pilin-like"/>
</dbReference>
<keyword evidence="1" id="KW-0488">Methylation</keyword>
<proteinExistence type="predicted"/>
<dbReference type="SUPFAM" id="SSF54523">
    <property type="entry name" value="Pili subunits"/>
    <property type="match status" value="1"/>
</dbReference>
<dbReference type="Gene3D" id="3.30.700.10">
    <property type="entry name" value="Glycoprotein, Type 4 Pilin"/>
    <property type="match status" value="1"/>
</dbReference>
<evidence type="ECO:0000256" key="1">
    <source>
        <dbReference type="ARBA" id="ARBA00022481"/>
    </source>
</evidence>
<sequence length="280" mass="31614">MTGKRASSARGFTLVELLVVVGIIALLVTILMPSLGRALELARRARCAANLHTLGRAWILYWRDNNEAIPGLTRSNTVSQSGIYVYHNNSIVNTGWLWANKLLPSEDVFICPTTDRNTADEWFDDWHGAYPPWRSPNPWPPGKRRPDGSTYHHARMTYQTRRMEYYTQEQVNASGETPFMLRTLKLGGVKLTTDFSFMSDNLNNARLTKMSHYPGVNVLDIRGSVHYFIDETAPSEVSTPGGKILYDDNGMDPSVHDSSNNWPQDRVWMYIDGTMTPEGG</sequence>
<dbReference type="AlphaFoldDB" id="A0A0F9KRX0"/>
<evidence type="ECO:0008006" key="4">
    <source>
        <dbReference type="Google" id="ProtNLM"/>
    </source>
</evidence>
<dbReference type="NCBIfam" id="TIGR02532">
    <property type="entry name" value="IV_pilin_GFxxxE"/>
    <property type="match status" value="1"/>
</dbReference>
<comment type="caution">
    <text evidence="3">The sequence shown here is derived from an EMBL/GenBank/DDBJ whole genome shotgun (WGS) entry which is preliminary data.</text>
</comment>
<evidence type="ECO:0000256" key="2">
    <source>
        <dbReference type="SAM" id="Phobius"/>
    </source>
</evidence>
<reference evidence="3" key="1">
    <citation type="journal article" date="2015" name="Nature">
        <title>Complex archaea that bridge the gap between prokaryotes and eukaryotes.</title>
        <authorList>
            <person name="Spang A."/>
            <person name="Saw J.H."/>
            <person name="Jorgensen S.L."/>
            <person name="Zaremba-Niedzwiedzka K."/>
            <person name="Martijn J."/>
            <person name="Lind A.E."/>
            <person name="van Eijk R."/>
            <person name="Schleper C."/>
            <person name="Guy L."/>
            <person name="Ettema T.J."/>
        </authorList>
    </citation>
    <scope>NUCLEOTIDE SEQUENCE</scope>
</reference>
<dbReference type="InterPro" id="IPR000983">
    <property type="entry name" value="Bac_GSPG_pilin"/>
</dbReference>
<dbReference type="PRINTS" id="PR00813">
    <property type="entry name" value="BCTERIALGSPG"/>
</dbReference>
<dbReference type="Pfam" id="PF07963">
    <property type="entry name" value="N_methyl"/>
    <property type="match status" value="1"/>
</dbReference>
<keyword evidence="2" id="KW-0812">Transmembrane</keyword>